<dbReference type="InterPro" id="IPR003347">
    <property type="entry name" value="JmjC_dom"/>
</dbReference>
<keyword evidence="3" id="KW-1185">Reference proteome</keyword>
<sequence length="316" mass="35352">MPRRTQLRVLGLLKRSYSTQHRFQPLECLDSCDLDTFRAQYFTLGTPVILRNHSRSISAIEKWFIPSNDNSSTKELNISYLEQYDSAIVPLELTRSTAGPGTPSGPATTTSFERLEAPLSLFLTFTSAQGQLDQNHDPGSETRLYLAQHSLGDLPLGLRTDLEPVPELVLKAGKGDIYGSSLWLGRPPTRTPLHRDPNPNLFLQLAGEKVVRLMRPEIGRAVYERIRQEVSEMGGDTVGSANIRGEEMMVGEEQERIEEAVWGDSKEEKHGEGEEGEEGWEAKLESGDALFIPLGWWHSVRGVGRGVTGSVNYWFR</sequence>
<dbReference type="PANTHER" id="PTHR12461">
    <property type="entry name" value="HYPOXIA-INDUCIBLE FACTOR 1 ALPHA INHIBITOR-RELATED"/>
    <property type="match status" value="1"/>
</dbReference>
<feature type="domain" description="JmjC" evidence="1">
    <location>
        <begin position="140"/>
        <end position="316"/>
    </location>
</feature>
<organism evidence="2 3">
    <name type="scientific">Delitschia confertaspora ATCC 74209</name>
    <dbReference type="NCBI Taxonomy" id="1513339"/>
    <lineage>
        <taxon>Eukaryota</taxon>
        <taxon>Fungi</taxon>
        <taxon>Dikarya</taxon>
        <taxon>Ascomycota</taxon>
        <taxon>Pezizomycotina</taxon>
        <taxon>Dothideomycetes</taxon>
        <taxon>Pleosporomycetidae</taxon>
        <taxon>Pleosporales</taxon>
        <taxon>Delitschiaceae</taxon>
        <taxon>Delitschia</taxon>
    </lineage>
</organism>
<comment type="caution">
    <text evidence="2">The sequence shown here is derived from an EMBL/GenBank/DDBJ whole genome shotgun (WGS) entry which is preliminary data.</text>
</comment>
<evidence type="ECO:0000313" key="2">
    <source>
        <dbReference type="EMBL" id="KAF2196846.1"/>
    </source>
</evidence>
<dbReference type="Gene3D" id="2.60.120.650">
    <property type="entry name" value="Cupin"/>
    <property type="match status" value="1"/>
</dbReference>
<evidence type="ECO:0000259" key="1">
    <source>
        <dbReference type="PROSITE" id="PS51184"/>
    </source>
</evidence>
<proteinExistence type="predicted"/>
<dbReference type="OrthoDB" id="263283at2759"/>
<dbReference type="Proteomes" id="UP000799536">
    <property type="component" value="Unassembled WGS sequence"/>
</dbReference>
<evidence type="ECO:0000313" key="3">
    <source>
        <dbReference type="Proteomes" id="UP000799536"/>
    </source>
</evidence>
<dbReference type="SUPFAM" id="SSF51197">
    <property type="entry name" value="Clavaminate synthase-like"/>
    <property type="match status" value="1"/>
</dbReference>
<gene>
    <name evidence="2" type="ORF">GQ43DRAFT_382351</name>
</gene>
<dbReference type="AlphaFoldDB" id="A0A9P4JCA7"/>
<dbReference type="SMART" id="SM00558">
    <property type="entry name" value="JmjC"/>
    <property type="match status" value="1"/>
</dbReference>
<accession>A0A9P4JCA7</accession>
<dbReference type="Pfam" id="PF13621">
    <property type="entry name" value="Cupin_8"/>
    <property type="match status" value="1"/>
</dbReference>
<dbReference type="PROSITE" id="PS51184">
    <property type="entry name" value="JMJC"/>
    <property type="match status" value="1"/>
</dbReference>
<dbReference type="InterPro" id="IPR041667">
    <property type="entry name" value="Cupin_8"/>
</dbReference>
<dbReference type="PANTHER" id="PTHR12461:SF105">
    <property type="entry name" value="HYPOXIA-INDUCIBLE FACTOR 1-ALPHA INHIBITOR"/>
    <property type="match status" value="1"/>
</dbReference>
<reference evidence="2" key="1">
    <citation type="journal article" date="2020" name="Stud. Mycol.">
        <title>101 Dothideomycetes genomes: a test case for predicting lifestyles and emergence of pathogens.</title>
        <authorList>
            <person name="Haridas S."/>
            <person name="Albert R."/>
            <person name="Binder M."/>
            <person name="Bloem J."/>
            <person name="Labutti K."/>
            <person name="Salamov A."/>
            <person name="Andreopoulos B."/>
            <person name="Baker S."/>
            <person name="Barry K."/>
            <person name="Bills G."/>
            <person name="Bluhm B."/>
            <person name="Cannon C."/>
            <person name="Castanera R."/>
            <person name="Culley D."/>
            <person name="Daum C."/>
            <person name="Ezra D."/>
            <person name="Gonzalez J."/>
            <person name="Henrissat B."/>
            <person name="Kuo A."/>
            <person name="Liang C."/>
            <person name="Lipzen A."/>
            <person name="Lutzoni F."/>
            <person name="Magnuson J."/>
            <person name="Mondo S."/>
            <person name="Nolan M."/>
            <person name="Ohm R."/>
            <person name="Pangilinan J."/>
            <person name="Park H.-J."/>
            <person name="Ramirez L."/>
            <person name="Alfaro M."/>
            <person name="Sun H."/>
            <person name="Tritt A."/>
            <person name="Yoshinaga Y."/>
            <person name="Zwiers L.-H."/>
            <person name="Turgeon B."/>
            <person name="Goodwin S."/>
            <person name="Spatafora J."/>
            <person name="Crous P."/>
            <person name="Grigoriev I."/>
        </authorList>
    </citation>
    <scope>NUCLEOTIDE SEQUENCE</scope>
    <source>
        <strain evidence="2">ATCC 74209</strain>
    </source>
</reference>
<protein>
    <submittedName>
        <fullName evidence="2">Clavaminate synthase-like protein</fullName>
    </submittedName>
</protein>
<dbReference type="EMBL" id="ML994314">
    <property type="protein sequence ID" value="KAF2196846.1"/>
    <property type="molecule type" value="Genomic_DNA"/>
</dbReference>
<name>A0A9P4JCA7_9PLEO</name>